<dbReference type="AlphaFoldDB" id="A0A4Z2I0X7"/>
<feature type="compositionally biased region" description="Polar residues" evidence="1">
    <location>
        <begin position="8"/>
        <end position="21"/>
    </location>
</feature>
<feature type="region of interest" description="Disordered" evidence="1">
    <location>
        <begin position="1"/>
        <end position="37"/>
    </location>
</feature>
<proteinExistence type="predicted"/>
<evidence type="ECO:0000313" key="2">
    <source>
        <dbReference type="EMBL" id="TNN71558.1"/>
    </source>
</evidence>
<name>A0A4Z2I0X7_9TELE</name>
<evidence type="ECO:0000256" key="1">
    <source>
        <dbReference type="SAM" id="MobiDB-lite"/>
    </source>
</evidence>
<protein>
    <submittedName>
        <fullName evidence="2">Uncharacterized protein</fullName>
    </submittedName>
</protein>
<gene>
    <name evidence="2" type="ORF">EYF80_018244</name>
</gene>
<reference evidence="2 3" key="1">
    <citation type="submission" date="2019-03" db="EMBL/GenBank/DDBJ databases">
        <title>First draft genome of Liparis tanakae, snailfish: a comprehensive survey of snailfish specific genes.</title>
        <authorList>
            <person name="Kim W."/>
            <person name="Song I."/>
            <person name="Jeong J.-H."/>
            <person name="Kim D."/>
            <person name="Kim S."/>
            <person name="Ryu S."/>
            <person name="Song J.Y."/>
            <person name="Lee S.K."/>
        </authorList>
    </citation>
    <scope>NUCLEOTIDE SEQUENCE [LARGE SCALE GENOMIC DNA]</scope>
    <source>
        <tissue evidence="2">Muscle</tissue>
    </source>
</reference>
<organism evidence="2 3">
    <name type="scientific">Liparis tanakae</name>
    <name type="common">Tanaka's snailfish</name>
    <dbReference type="NCBI Taxonomy" id="230148"/>
    <lineage>
        <taxon>Eukaryota</taxon>
        <taxon>Metazoa</taxon>
        <taxon>Chordata</taxon>
        <taxon>Craniata</taxon>
        <taxon>Vertebrata</taxon>
        <taxon>Euteleostomi</taxon>
        <taxon>Actinopterygii</taxon>
        <taxon>Neopterygii</taxon>
        <taxon>Teleostei</taxon>
        <taxon>Neoteleostei</taxon>
        <taxon>Acanthomorphata</taxon>
        <taxon>Eupercaria</taxon>
        <taxon>Perciformes</taxon>
        <taxon>Cottioidei</taxon>
        <taxon>Cottales</taxon>
        <taxon>Liparidae</taxon>
        <taxon>Liparis</taxon>
    </lineage>
</organism>
<dbReference type="Proteomes" id="UP000314294">
    <property type="component" value="Unassembled WGS sequence"/>
</dbReference>
<keyword evidence="3" id="KW-1185">Reference proteome</keyword>
<dbReference type="EMBL" id="SRLO01000148">
    <property type="protein sequence ID" value="TNN71558.1"/>
    <property type="molecule type" value="Genomic_DNA"/>
</dbReference>
<evidence type="ECO:0000313" key="3">
    <source>
        <dbReference type="Proteomes" id="UP000314294"/>
    </source>
</evidence>
<accession>A0A4Z2I0X7</accession>
<comment type="caution">
    <text evidence="2">The sequence shown here is derived from an EMBL/GenBank/DDBJ whole genome shotgun (WGS) entry which is preliminary data.</text>
</comment>
<sequence>MAPCHAGQQHSSAGQETSTALSEAEKTSVIHPHRPYLKPPLPALGPWLFGDRQGDLGEGKDVDLGAILGGRRGQSGEICLECTICHSPQSKV</sequence>